<dbReference type="PANTHER" id="PTHR13952">
    <property type="entry name" value="U1 SMALL NUCLEAR RIBONUCLEOPROTEIN 70 KD"/>
    <property type="match status" value="1"/>
</dbReference>
<dbReference type="InterPro" id="IPR051183">
    <property type="entry name" value="U1_U11-U12_snRNP_70-35kDa"/>
</dbReference>
<feature type="domain" description="RRM" evidence="4">
    <location>
        <begin position="279"/>
        <end position="356"/>
    </location>
</feature>
<protein>
    <submittedName>
        <fullName evidence="5">Polyadenylate-binding protein 2</fullName>
    </submittedName>
</protein>
<accession>A0A1J3CEI0</accession>
<dbReference type="InterPro" id="IPR035979">
    <property type="entry name" value="RBD_domain_sf"/>
</dbReference>
<dbReference type="GO" id="GO:0005685">
    <property type="term" value="C:U1 snRNP"/>
    <property type="evidence" value="ECO:0007669"/>
    <property type="project" value="TreeGrafter"/>
</dbReference>
<name>A0A1J3CEI0_NOCCA</name>
<proteinExistence type="predicted"/>
<evidence type="ECO:0000256" key="2">
    <source>
        <dbReference type="ARBA" id="ARBA00023242"/>
    </source>
</evidence>
<dbReference type="SMART" id="SM00360">
    <property type="entry name" value="RRM"/>
    <property type="match status" value="4"/>
</dbReference>
<dbReference type="PANTHER" id="PTHR13952:SF21">
    <property type="entry name" value="POLYNUCLEOTIDE ADENYLYLTRANSFERASE DOMAIN_RNA RECOGNITION MOTIF PROTEIN-RELATED"/>
    <property type="match status" value="1"/>
</dbReference>
<reference evidence="5" key="1">
    <citation type="submission" date="2016-07" db="EMBL/GenBank/DDBJ databases">
        <title>De novo transcriptome assembly of four accessions of the metal hyperaccumulator plant Noccaea caerulescens.</title>
        <authorList>
            <person name="Blande D."/>
            <person name="Halimaa P."/>
            <person name="Tervahauta A.I."/>
            <person name="Aarts M.G."/>
            <person name="Karenlampi S.O."/>
        </authorList>
    </citation>
    <scope>NUCLEOTIDE SEQUENCE</scope>
</reference>
<gene>
    <name evidence="5" type="ORF">GA_TR3675_c0_g1_i1_g.12669</name>
</gene>
<evidence type="ECO:0000256" key="1">
    <source>
        <dbReference type="ARBA" id="ARBA00004123"/>
    </source>
</evidence>
<dbReference type="Pfam" id="PF00076">
    <property type="entry name" value="RRM_1"/>
    <property type="match status" value="4"/>
</dbReference>
<evidence type="ECO:0000256" key="3">
    <source>
        <dbReference type="PROSITE-ProRule" id="PRU00176"/>
    </source>
</evidence>
<dbReference type="GO" id="GO:0003729">
    <property type="term" value="F:mRNA binding"/>
    <property type="evidence" value="ECO:0007669"/>
    <property type="project" value="TreeGrafter"/>
</dbReference>
<evidence type="ECO:0000259" key="4">
    <source>
        <dbReference type="PROSITE" id="PS50102"/>
    </source>
</evidence>
<comment type="subcellular location">
    <subcellularLocation>
        <location evidence="1">Nucleus</location>
    </subcellularLocation>
</comment>
<sequence>MASSKANLLGKRKPGDNLETKLILKKHKEISEEKETTKEQIRGRVELSETKSEEANLKKSAVRERTVFVDNLSCYETQISDIIDFFKDVGQVVRVRLIVNRKLEQIGCGFVEFASANEAKKALEEKDREYLHGHQIFVAVANKRARFIPPKRCIDHKAWFDEDYPQRESLPIKGDETPPGCVEDVAIPENTLFVANLSPQTTQIIDIINFFGKVVSVRLIVSHEGKHLGHAFVQFPSANRAKRALKYKNGAHLHDHKIVLMKGLDNTPDSVEEAAVREKTLFAYNLSSETQISDIIDLFKDVGQVVHVRLVVDNEGKYVGYGFVEFASANEAKEALEKKNGEYLHDREISLDVFKTDLDPQLDKYFIDDEVWYEDYLRRESFLIEEDAAAVEGLDETLDFAEEVVRKRTLFVSNVTDNMKMRNIIQVVKDVGEVVHVRRCVDHRGERLGCGFVEFASAYEAKKALEEKNRGPIFLSMAERARYPFRPKYRLAEKLLCEDKLRRESLVVKIVGKKATFSYDDD</sequence>
<dbReference type="GO" id="GO:0030619">
    <property type="term" value="F:U1 snRNA binding"/>
    <property type="evidence" value="ECO:0007669"/>
    <property type="project" value="TreeGrafter"/>
</dbReference>
<dbReference type="CDD" id="cd00590">
    <property type="entry name" value="RRM_SF"/>
    <property type="match status" value="4"/>
</dbReference>
<dbReference type="AlphaFoldDB" id="A0A1J3CEI0"/>
<feature type="domain" description="RRM" evidence="4">
    <location>
        <begin position="408"/>
        <end position="480"/>
    </location>
</feature>
<dbReference type="SUPFAM" id="SSF54928">
    <property type="entry name" value="RNA-binding domain, RBD"/>
    <property type="match status" value="3"/>
</dbReference>
<dbReference type="EMBL" id="GEVI01027145">
    <property type="protein sequence ID" value="JAU05175.1"/>
    <property type="molecule type" value="Transcribed_RNA"/>
</dbReference>
<dbReference type="InterPro" id="IPR012677">
    <property type="entry name" value="Nucleotide-bd_a/b_plait_sf"/>
</dbReference>
<dbReference type="PROSITE" id="PS50102">
    <property type="entry name" value="RRM"/>
    <property type="match status" value="4"/>
</dbReference>
<dbReference type="GO" id="GO:0071004">
    <property type="term" value="C:U2-type prespliceosome"/>
    <property type="evidence" value="ECO:0007669"/>
    <property type="project" value="TreeGrafter"/>
</dbReference>
<feature type="domain" description="RRM" evidence="4">
    <location>
        <begin position="190"/>
        <end position="265"/>
    </location>
</feature>
<evidence type="ECO:0000313" key="5">
    <source>
        <dbReference type="EMBL" id="JAU05175.1"/>
    </source>
</evidence>
<keyword evidence="2" id="KW-0539">Nucleus</keyword>
<organism evidence="5">
    <name type="scientific">Noccaea caerulescens</name>
    <name type="common">Alpine penny-cress</name>
    <name type="synonym">Thlaspi caerulescens</name>
    <dbReference type="NCBI Taxonomy" id="107243"/>
    <lineage>
        <taxon>Eukaryota</taxon>
        <taxon>Viridiplantae</taxon>
        <taxon>Streptophyta</taxon>
        <taxon>Embryophyta</taxon>
        <taxon>Tracheophyta</taxon>
        <taxon>Spermatophyta</taxon>
        <taxon>Magnoliopsida</taxon>
        <taxon>eudicotyledons</taxon>
        <taxon>Gunneridae</taxon>
        <taxon>Pentapetalae</taxon>
        <taxon>rosids</taxon>
        <taxon>malvids</taxon>
        <taxon>Brassicales</taxon>
        <taxon>Brassicaceae</taxon>
        <taxon>Coluteocarpeae</taxon>
        <taxon>Noccaea</taxon>
    </lineage>
</organism>
<feature type="domain" description="RRM" evidence="4">
    <location>
        <begin position="65"/>
        <end position="143"/>
    </location>
</feature>
<dbReference type="InterPro" id="IPR000504">
    <property type="entry name" value="RRM_dom"/>
</dbReference>
<dbReference type="GO" id="GO:0071011">
    <property type="term" value="C:precatalytic spliceosome"/>
    <property type="evidence" value="ECO:0007669"/>
    <property type="project" value="TreeGrafter"/>
</dbReference>
<dbReference type="GO" id="GO:0000398">
    <property type="term" value="P:mRNA splicing, via spliceosome"/>
    <property type="evidence" value="ECO:0007669"/>
    <property type="project" value="TreeGrafter"/>
</dbReference>
<keyword evidence="3" id="KW-0694">RNA-binding</keyword>
<dbReference type="Gene3D" id="3.30.70.330">
    <property type="match status" value="4"/>
</dbReference>